<dbReference type="EMBL" id="CACVBM020001496">
    <property type="protein sequence ID" value="CAA7052248.1"/>
    <property type="molecule type" value="Genomic_DNA"/>
</dbReference>
<evidence type="ECO:0000313" key="1">
    <source>
        <dbReference type="EMBL" id="CAA7052248.1"/>
    </source>
</evidence>
<protein>
    <submittedName>
        <fullName evidence="1">Uncharacterized protein</fullName>
    </submittedName>
</protein>
<comment type="caution">
    <text evidence="1">The sequence shown here is derived from an EMBL/GenBank/DDBJ whole genome shotgun (WGS) entry which is preliminary data.</text>
</comment>
<proteinExistence type="predicted"/>
<sequence length="105" mass="12185">MSRCYEEAIRELTHKSCLRHKCSVEHKVVTEVDQRGEELYSKVNTSVLPPAPVTRTVNGERLCFSGGGNGNRYSSEIFVKLPPTIDRRRIRDKRAGSERRRRRRN</sequence>
<name>A0A6D2KT03_9BRAS</name>
<dbReference type="Proteomes" id="UP000467841">
    <property type="component" value="Unassembled WGS sequence"/>
</dbReference>
<evidence type="ECO:0000313" key="2">
    <source>
        <dbReference type="Proteomes" id="UP000467841"/>
    </source>
</evidence>
<dbReference type="AlphaFoldDB" id="A0A6D2KT03"/>
<organism evidence="1 2">
    <name type="scientific">Microthlaspi erraticum</name>
    <dbReference type="NCBI Taxonomy" id="1685480"/>
    <lineage>
        <taxon>Eukaryota</taxon>
        <taxon>Viridiplantae</taxon>
        <taxon>Streptophyta</taxon>
        <taxon>Embryophyta</taxon>
        <taxon>Tracheophyta</taxon>
        <taxon>Spermatophyta</taxon>
        <taxon>Magnoliopsida</taxon>
        <taxon>eudicotyledons</taxon>
        <taxon>Gunneridae</taxon>
        <taxon>Pentapetalae</taxon>
        <taxon>rosids</taxon>
        <taxon>malvids</taxon>
        <taxon>Brassicales</taxon>
        <taxon>Brassicaceae</taxon>
        <taxon>Coluteocarpeae</taxon>
        <taxon>Microthlaspi</taxon>
    </lineage>
</organism>
<gene>
    <name evidence="1" type="ORF">MERR_LOCUS39483</name>
</gene>
<accession>A0A6D2KT03</accession>
<reference evidence="1" key="1">
    <citation type="submission" date="2020-01" db="EMBL/GenBank/DDBJ databases">
        <authorList>
            <person name="Mishra B."/>
        </authorList>
    </citation>
    <scope>NUCLEOTIDE SEQUENCE [LARGE SCALE GENOMIC DNA]</scope>
</reference>
<keyword evidence="2" id="KW-1185">Reference proteome</keyword>